<sequence length="317" mass="33722">MRRRSFLLNAAGLAAVVTGGLWLKDNVLWRRPQPVFDAQSPWIALEQPALSLPVIRVRVAGQPVLALIDSGAQYSVIDKALAERLTTAGHIGKTFDMPMLAYGVGGQAQVGRGTTLSLEMAGLKVPALRIAILDLGPLARDADGPGVELIIGRDLLREAVVEMDLPRRRVRFLDPQIWQAEPDMRAVATKPVGDALGVEVSVEGAVVTAVLDTGASSLLSLSDAVATEAGILDGRPEEAGQSLVLGGVAKARWVEVATLTYGDEMRRNERVAVFGDSPLPNYPDALLGIGAFRGRKLALDLGRKALFVEGQLDLTIG</sequence>
<keyword evidence="4" id="KW-0378">Hydrolase</keyword>
<dbReference type="InterPro" id="IPR001995">
    <property type="entry name" value="Peptidase_A2_cat"/>
</dbReference>
<dbReference type="RefSeq" id="WP_167178783.1">
    <property type="nucleotide sequence ID" value="NZ_BAAAEJ010000005.1"/>
</dbReference>
<keyword evidence="2" id="KW-0645">Protease</keyword>
<evidence type="ECO:0000259" key="5">
    <source>
        <dbReference type="PROSITE" id="PS50175"/>
    </source>
</evidence>
<gene>
    <name evidence="6" type="ORF">GCM10009093_13080</name>
</gene>
<dbReference type="Pfam" id="PF13650">
    <property type="entry name" value="Asp_protease_2"/>
    <property type="match status" value="2"/>
</dbReference>
<dbReference type="SUPFAM" id="SSF50630">
    <property type="entry name" value="Acid proteases"/>
    <property type="match status" value="2"/>
</dbReference>
<dbReference type="Gene3D" id="2.40.70.10">
    <property type="entry name" value="Acid Proteases"/>
    <property type="match status" value="2"/>
</dbReference>
<dbReference type="PANTHER" id="PTHR12917">
    <property type="entry name" value="ASPARTYL PROTEASE DDI-RELATED"/>
    <property type="match status" value="1"/>
</dbReference>
<accession>A0ABN0Y957</accession>
<dbReference type="PANTHER" id="PTHR12917:SF1">
    <property type="entry name" value="AT13091P"/>
    <property type="match status" value="1"/>
</dbReference>
<reference evidence="6 7" key="1">
    <citation type="journal article" date="2019" name="Int. J. Syst. Evol. Microbiol.">
        <title>The Global Catalogue of Microorganisms (GCM) 10K type strain sequencing project: providing services to taxonomists for standard genome sequencing and annotation.</title>
        <authorList>
            <consortium name="The Broad Institute Genomics Platform"/>
            <consortium name="The Broad Institute Genome Sequencing Center for Infectious Disease"/>
            <person name="Wu L."/>
            <person name="Ma J."/>
        </authorList>
    </citation>
    <scope>NUCLEOTIDE SEQUENCE [LARGE SCALE GENOMIC DNA]</scope>
    <source>
        <strain evidence="6 7">JCM 13476</strain>
    </source>
</reference>
<dbReference type="PROSITE" id="PS50175">
    <property type="entry name" value="ASP_PROT_RETROV"/>
    <property type="match status" value="1"/>
</dbReference>
<feature type="domain" description="Peptidase A2" evidence="5">
    <location>
        <begin position="64"/>
        <end position="155"/>
    </location>
</feature>
<comment type="similarity">
    <text evidence="1">Belongs to the DDI1 family.</text>
</comment>
<dbReference type="PROSITE" id="PS00141">
    <property type="entry name" value="ASP_PROTEASE"/>
    <property type="match status" value="1"/>
</dbReference>
<proteinExistence type="inferred from homology"/>
<evidence type="ECO:0000256" key="3">
    <source>
        <dbReference type="ARBA" id="ARBA00022750"/>
    </source>
</evidence>
<name>A0ABN0Y957_9CAUL</name>
<evidence type="ECO:0000256" key="2">
    <source>
        <dbReference type="ARBA" id="ARBA00022670"/>
    </source>
</evidence>
<dbReference type="InterPro" id="IPR001969">
    <property type="entry name" value="Aspartic_peptidase_AS"/>
</dbReference>
<dbReference type="EMBL" id="BAAAEJ010000005">
    <property type="protein sequence ID" value="GAA0387706.1"/>
    <property type="molecule type" value="Genomic_DNA"/>
</dbReference>
<evidence type="ECO:0000313" key="7">
    <source>
        <dbReference type="Proteomes" id="UP001500791"/>
    </source>
</evidence>
<evidence type="ECO:0000256" key="4">
    <source>
        <dbReference type="ARBA" id="ARBA00022801"/>
    </source>
</evidence>
<comment type="caution">
    <text evidence="6">The sequence shown here is derived from an EMBL/GenBank/DDBJ whole genome shotgun (WGS) entry which is preliminary data.</text>
</comment>
<keyword evidence="3" id="KW-0064">Aspartyl protease</keyword>
<evidence type="ECO:0000313" key="6">
    <source>
        <dbReference type="EMBL" id="GAA0387706.1"/>
    </source>
</evidence>
<evidence type="ECO:0000256" key="1">
    <source>
        <dbReference type="ARBA" id="ARBA00009136"/>
    </source>
</evidence>
<dbReference type="InterPro" id="IPR021109">
    <property type="entry name" value="Peptidase_aspartic_dom_sf"/>
</dbReference>
<organism evidence="6 7">
    <name type="scientific">Brevundimonas terrae</name>
    <dbReference type="NCBI Taxonomy" id="363631"/>
    <lineage>
        <taxon>Bacteria</taxon>
        <taxon>Pseudomonadati</taxon>
        <taxon>Pseudomonadota</taxon>
        <taxon>Alphaproteobacteria</taxon>
        <taxon>Caulobacterales</taxon>
        <taxon>Caulobacteraceae</taxon>
        <taxon>Brevundimonas</taxon>
    </lineage>
</organism>
<protein>
    <recommendedName>
        <fullName evidence="5">Peptidase A2 domain-containing protein</fullName>
    </recommendedName>
</protein>
<dbReference type="Proteomes" id="UP001500791">
    <property type="component" value="Unassembled WGS sequence"/>
</dbReference>
<keyword evidence="7" id="KW-1185">Reference proteome</keyword>